<dbReference type="EMBL" id="JASAOG010000209">
    <property type="protein sequence ID" value="KAK0043905.1"/>
    <property type="molecule type" value="Genomic_DNA"/>
</dbReference>
<feature type="compositionally biased region" description="Polar residues" evidence="1">
    <location>
        <begin position="114"/>
        <end position="143"/>
    </location>
</feature>
<evidence type="ECO:0000313" key="3">
    <source>
        <dbReference type="EMBL" id="KAK0043905.1"/>
    </source>
</evidence>
<evidence type="ECO:0000256" key="1">
    <source>
        <dbReference type="SAM" id="MobiDB-lite"/>
    </source>
</evidence>
<organism evidence="3 4">
    <name type="scientific">Biomphalaria pfeifferi</name>
    <name type="common">Bloodfluke planorb</name>
    <name type="synonym">Freshwater snail</name>
    <dbReference type="NCBI Taxonomy" id="112525"/>
    <lineage>
        <taxon>Eukaryota</taxon>
        <taxon>Metazoa</taxon>
        <taxon>Spiralia</taxon>
        <taxon>Lophotrochozoa</taxon>
        <taxon>Mollusca</taxon>
        <taxon>Gastropoda</taxon>
        <taxon>Heterobranchia</taxon>
        <taxon>Euthyneura</taxon>
        <taxon>Panpulmonata</taxon>
        <taxon>Hygrophila</taxon>
        <taxon>Lymnaeoidea</taxon>
        <taxon>Planorbidae</taxon>
        <taxon>Biomphalaria</taxon>
    </lineage>
</organism>
<evidence type="ECO:0000256" key="2">
    <source>
        <dbReference type="SAM" id="Phobius"/>
    </source>
</evidence>
<keyword evidence="4" id="KW-1185">Reference proteome</keyword>
<reference evidence="3" key="2">
    <citation type="submission" date="2023-04" db="EMBL/GenBank/DDBJ databases">
        <authorList>
            <person name="Bu L."/>
            <person name="Lu L."/>
            <person name="Laidemitt M.R."/>
            <person name="Zhang S.M."/>
            <person name="Mutuku M."/>
            <person name="Mkoji G."/>
            <person name="Steinauer M."/>
            <person name="Loker E.S."/>
        </authorList>
    </citation>
    <scope>NUCLEOTIDE SEQUENCE</scope>
    <source>
        <strain evidence="3">KasaAsao</strain>
        <tissue evidence="3">Whole Snail</tissue>
    </source>
</reference>
<feature type="region of interest" description="Disordered" evidence="1">
    <location>
        <begin position="770"/>
        <end position="799"/>
    </location>
</feature>
<feature type="compositionally biased region" description="Polar residues" evidence="1">
    <location>
        <begin position="428"/>
        <end position="437"/>
    </location>
</feature>
<keyword evidence="2" id="KW-0472">Membrane</keyword>
<accession>A0AAD8AZI1</accession>
<keyword evidence="2" id="KW-1133">Transmembrane helix</keyword>
<feature type="compositionally biased region" description="Polar residues" evidence="1">
    <location>
        <begin position="283"/>
        <end position="292"/>
    </location>
</feature>
<feature type="region of interest" description="Disordered" evidence="1">
    <location>
        <begin position="249"/>
        <end position="366"/>
    </location>
</feature>
<feature type="compositionally biased region" description="Basic residues" evidence="1">
    <location>
        <begin position="297"/>
        <end position="307"/>
    </location>
</feature>
<feature type="region of interest" description="Disordered" evidence="1">
    <location>
        <begin position="423"/>
        <end position="545"/>
    </location>
</feature>
<proteinExistence type="predicted"/>
<feature type="compositionally biased region" description="Polar residues" evidence="1">
    <location>
        <begin position="515"/>
        <end position="525"/>
    </location>
</feature>
<feature type="compositionally biased region" description="Polar residues" evidence="1">
    <location>
        <begin position="873"/>
        <end position="887"/>
    </location>
</feature>
<dbReference type="Proteomes" id="UP001233172">
    <property type="component" value="Unassembled WGS sequence"/>
</dbReference>
<feature type="compositionally biased region" description="Basic residues" evidence="1">
    <location>
        <begin position="451"/>
        <end position="464"/>
    </location>
</feature>
<keyword evidence="2" id="KW-0812">Transmembrane</keyword>
<feature type="region of interest" description="Disordered" evidence="1">
    <location>
        <begin position="870"/>
        <end position="936"/>
    </location>
</feature>
<feature type="compositionally biased region" description="Polar residues" evidence="1">
    <location>
        <begin position="918"/>
        <end position="936"/>
    </location>
</feature>
<evidence type="ECO:0000313" key="4">
    <source>
        <dbReference type="Proteomes" id="UP001233172"/>
    </source>
</evidence>
<feature type="compositionally biased region" description="Polar residues" evidence="1">
    <location>
        <begin position="663"/>
        <end position="677"/>
    </location>
</feature>
<feature type="compositionally biased region" description="Basic and acidic residues" evidence="1">
    <location>
        <begin position="322"/>
        <end position="342"/>
    </location>
</feature>
<reference evidence="3" key="1">
    <citation type="journal article" date="2023" name="PLoS Negl. Trop. Dis.">
        <title>A genome sequence for Biomphalaria pfeifferi, the major vector snail for the human-infecting parasite Schistosoma mansoni.</title>
        <authorList>
            <person name="Bu L."/>
            <person name="Lu L."/>
            <person name="Laidemitt M.R."/>
            <person name="Zhang S.M."/>
            <person name="Mutuku M."/>
            <person name="Mkoji G."/>
            <person name="Steinauer M."/>
            <person name="Loker E.S."/>
        </authorList>
    </citation>
    <scope>NUCLEOTIDE SEQUENCE</scope>
    <source>
        <strain evidence="3">KasaAsao</strain>
    </source>
</reference>
<comment type="caution">
    <text evidence="3">The sequence shown here is derived from an EMBL/GenBank/DDBJ whole genome shotgun (WGS) entry which is preliminary data.</text>
</comment>
<feature type="region of interest" description="Disordered" evidence="1">
    <location>
        <begin position="114"/>
        <end position="156"/>
    </location>
</feature>
<gene>
    <name evidence="3" type="ORF">Bpfe_026679</name>
</gene>
<feature type="compositionally biased region" description="Polar residues" evidence="1">
    <location>
        <begin position="357"/>
        <end position="366"/>
    </location>
</feature>
<feature type="transmembrane region" description="Helical" evidence="2">
    <location>
        <begin position="44"/>
        <end position="64"/>
    </location>
</feature>
<sequence>MKPKKLLESVNFTSYMVHPDVWSFLDEVHDVAIAVYTFILRHQILAIINIVVISLNLFFIWTFGKRKSSKLHATSPRSDRSSRSTYNPFLKRLQARAQKNNTIFTAKKNSYRSSNQHDCAKSSTNVPKVSPTSGGNVAKTSSHLAGRCSSSPTLESSSDEVLETLDEITWGFDTSPLSSHFVAERDSAGNCRQRHLFANATGAPVESFTKEQPSFPKNMMKPDRLNAYRRSIVNTLNLRAKRLAAGSKVAIKTGGTHGSRESKKNSTFSRSPRRPTRLHVYSVTKSGDSESSPAKVVSKRSCVKRRAAVPPKRMPKSSPLKPELKTAKVWEKEITSDSDDNKNLANIPQSRRHSESSEQGGNRSETSVVCKRDSWIWFSPETKPSDENFFSRQNKFKSEDPRVAELAAEIRRQEEMNKSIEREAESLIESSSQSHKYANQWAKPSGVKPTSRLKSRGRGKRRSAYSRSSAKKSCNSPRQLIKKQPDCHRPTNHSSPILPGRPGAPSYALQELSPKVSSSQSQTFLRSEKDGKPLPPFESVTETSSLDLACSQTPVDNTLDSYSNEPTHTLCDIGLSHRNMSNAYTKLMADKGDSRAIVRISENIASQEKKSCPSDPVMGVPCEQINVLGSGILEGSGESMTSPASASGMYEGGCPRKRFSPSKHFSQRMSSPRNYRNSEFKPLPTGKKSPQVVLSTGESESESILRDTSGQENSFRQIIIRKEVNSAVHNILFDTEQSSSSMSPTTINKVNASLRLRKLISKENSPSFLPKQFPNRCMSTQSGGSTVKAPLEESKKGNKRTNIYNPDYYLGKKRQAKKHFMAANSVLNSPSRWKKTDIVWNNPVSLRLYSPKPVTPSPVRRMQACKERMAGSIATQKSNPTRPTSKVGNEKPDNSFVVHKSKTQPRVSASPRHGLGNGSSIKKQFSSPGFSPTSHSDAMADLEAKIINKTTDIKMESPVLRSKMIKGEAVKQFGERIKRRPESPSCECTEGTLQFSSVQGSSLKANAADVQQIITYSDSYWAKNIRLKRVKRADSNATPCLAKSPTKNDVNESVVKVISQENDPVVSEENKMAPSVPHMIPGSTNNSSSSDPYLHSGAHNVTKLQTCDGSVQFDFVGSNKMAPLPEAEPYFGNESRPFLEMKPAGITSYQTQPSTCLQNGEETKYSQNISEHCYSKLSLMSTRDTIPCSTSEEEFYFKLEKRTERRSPEVLSLADFGLNGAVHQAAQPVSNPDSGYEESVSDRSNFLQTTISRVDSRSMLGTLQSAEIAQALECCAKKVTQEKVSVSVSFCSQDSDLPTSVSPIANLYGSSGDSSMHEHSAYLVSTSEKLSQDKLGSNTFIISNPRGTSHLKCIDSVIDSSGDFSLNYEEHSSLPCRKTTLSIDLLKDHNLQTEIKLKQLSTGTESILNKQSDYSRNRMGGECMKRRKCEELLLDCSLSSSLGQIDYSPEASSSITNLIPSAPISPALESPSRFFAANTRRDVSSSTSKGIRLLESLDTASKSIVVDDNDTTFDRSLFSDMNNDLTFSDSLARNINVVRFTHDREALQDASDSDSFNKTDLVHSFPFSSVPGTVTRKSNQTECSTGDSRCQGKFNTHTCHTPQILANDNEIIHFSNNQMKDRIPVRSVAFRELLRRF</sequence>
<feature type="region of interest" description="Disordered" evidence="1">
    <location>
        <begin position="634"/>
        <end position="692"/>
    </location>
</feature>
<name>A0AAD8AZI1_BIOPF</name>
<protein>
    <submittedName>
        <fullName evidence="3">Uncharacterized protein</fullName>
    </submittedName>
</protein>